<dbReference type="PATRIC" id="fig|1432562.3.peg.2605"/>
<feature type="transmembrane region" description="Helical" evidence="8">
    <location>
        <begin position="84"/>
        <end position="100"/>
    </location>
</feature>
<dbReference type="GO" id="GO:0005886">
    <property type="term" value="C:plasma membrane"/>
    <property type="evidence" value="ECO:0007669"/>
    <property type="project" value="UniProtKB-SubCell"/>
</dbReference>
<sequence length="102" mass="10715">MGILTLGGAILSEVFGSSMLKVTAVTNNRLPVVGIILGYGMAFYLLSLALMTIPLSFAYAAWSGVGTALTALIGFGVFKEQLRPKTVVGIIVLIIGLVLMRI</sequence>
<feature type="transmembrane region" description="Helical" evidence="8">
    <location>
        <begin position="32"/>
        <end position="50"/>
    </location>
</feature>
<dbReference type="InterPro" id="IPR037185">
    <property type="entry name" value="EmrE-like"/>
</dbReference>
<dbReference type="EMBL" id="LAYZ01000026">
    <property type="protein sequence ID" value="KKK32951.1"/>
    <property type="molecule type" value="Genomic_DNA"/>
</dbReference>
<evidence type="ECO:0000256" key="2">
    <source>
        <dbReference type="ARBA" id="ARBA00022448"/>
    </source>
</evidence>
<proteinExistence type="inferred from homology"/>
<keyword evidence="5 8" id="KW-1133">Transmembrane helix</keyword>
<keyword evidence="4 7" id="KW-0812">Transmembrane</keyword>
<dbReference type="OrthoDB" id="21828at2"/>
<comment type="similarity">
    <text evidence="7">Belongs to the drug/metabolite transporter (DMT) superfamily. Small multidrug resistance (SMR) (TC 2.A.7.1) family.</text>
</comment>
<evidence type="ECO:0000256" key="8">
    <source>
        <dbReference type="SAM" id="Phobius"/>
    </source>
</evidence>
<keyword evidence="6 8" id="KW-0472">Membrane</keyword>
<feature type="transmembrane region" description="Helical" evidence="8">
    <location>
        <begin position="57"/>
        <end position="78"/>
    </location>
</feature>
<keyword evidence="2" id="KW-0813">Transport</keyword>
<evidence type="ECO:0000256" key="4">
    <source>
        <dbReference type="ARBA" id="ARBA00022692"/>
    </source>
</evidence>
<dbReference type="SUPFAM" id="SSF103481">
    <property type="entry name" value="Multidrug resistance efflux transporter EmrE"/>
    <property type="match status" value="1"/>
</dbReference>
<dbReference type="InterPro" id="IPR045324">
    <property type="entry name" value="Small_multidrug_res"/>
</dbReference>
<evidence type="ECO:0000313" key="10">
    <source>
        <dbReference type="Proteomes" id="UP000034287"/>
    </source>
</evidence>
<dbReference type="InterPro" id="IPR000390">
    <property type="entry name" value="Small_drug/metabolite_transptr"/>
</dbReference>
<comment type="caution">
    <text evidence="9">The sequence shown here is derived from an EMBL/GenBank/DDBJ whole genome shotgun (WGS) entry which is preliminary data.</text>
</comment>
<dbReference type="STRING" id="1432562.WN59_12980"/>
<dbReference type="AlphaFoldDB" id="A0A0M2SH80"/>
<dbReference type="Gene3D" id="1.10.3730.20">
    <property type="match status" value="1"/>
</dbReference>
<comment type="subcellular location">
    <subcellularLocation>
        <location evidence="1 7">Cell membrane</location>
        <topology evidence="1 7">Multi-pass membrane protein</topology>
    </subcellularLocation>
</comment>
<dbReference type="GO" id="GO:0022857">
    <property type="term" value="F:transmembrane transporter activity"/>
    <property type="evidence" value="ECO:0007669"/>
    <property type="project" value="InterPro"/>
</dbReference>
<reference evidence="9 10" key="1">
    <citation type="submission" date="2015-04" db="EMBL/GenBank/DDBJ databases">
        <title>Taxonomic description and genome sequence of Salinicoccus sediminis sp. nov., a novel hyper halotolerant bacterium isolated from marine sediment.</title>
        <authorList>
            <person name="Mathan Kumar R."/>
            <person name="Kaur G."/>
            <person name="Kumar N."/>
            <person name="Kumar A."/>
            <person name="Singh N.K."/>
            <person name="Kaur N."/>
            <person name="Mayilraj S."/>
        </authorList>
    </citation>
    <scope>NUCLEOTIDE SEQUENCE [LARGE SCALE GENOMIC DNA]</scope>
    <source>
        <strain evidence="9 10">SV-16</strain>
    </source>
</reference>
<accession>A0A0M2SH80</accession>
<dbReference type="PANTHER" id="PTHR30561:SF1">
    <property type="entry name" value="MULTIDRUG TRANSPORTER EMRE"/>
    <property type="match status" value="1"/>
</dbReference>
<gene>
    <name evidence="9" type="ORF">WN59_12980</name>
</gene>
<dbReference type="PANTHER" id="PTHR30561">
    <property type="entry name" value="SMR FAMILY PROTON-DEPENDENT DRUG EFFLUX TRANSPORTER SUGE"/>
    <property type="match status" value="1"/>
</dbReference>
<dbReference type="RefSeq" id="WP_046580781.1">
    <property type="nucleotide sequence ID" value="NZ_LAYZ01000026.1"/>
</dbReference>
<protein>
    <submittedName>
        <fullName evidence="9">Quaternary ammonium transporter</fullName>
    </submittedName>
</protein>
<keyword evidence="10" id="KW-1185">Reference proteome</keyword>
<name>A0A0M2SH80_9STAP</name>
<evidence type="ECO:0000313" key="9">
    <source>
        <dbReference type="EMBL" id="KKK32951.1"/>
    </source>
</evidence>
<keyword evidence="3" id="KW-1003">Cell membrane</keyword>
<evidence type="ECO:0000256" key="1">
    <source>
        <dbReference type="ARBA" id="ARBA00004651"/>
    </source>
</evidence>
<evidence type="ECO:0000256" key="6">
    <source>
        <dbReference type="ARBA" id="ARBA00023136"/>
    </source>
</evidence>
<evidence type="ECO:0000256" key="3">
    <source>
        <dbReference type="ARBA" id="ARBA00022475"/>
    </source>
</evidence>
<evidence type="ECO:0000256" key="7">
    <source>
        <dbReference type="RuleBase" id="RU003942"/>
    </source>
</evidence>
<evidence type="ECO:0000256" key="5">
    <source>
        <dbReference type="ARBA" id="ARBA00022989"/>
    </source>
</evidence>
<organism evidence="9 10">
    <name type="scientific">Salinicoccus sediminis</name>
    <dbReference type="NCBI Taxonomy" id="1432562"/>
    <lineage>
        <taxon>Bacteria</taxon>
        <taxon>Bacillati</taxon>
        <taxon>Bacillota</taxon>
        <taxon>Bacilli</taxon>
        <taxon>Bacillales</taxon>
        <taxon>Staphylococcaceae</taxon>
        <taxon>Salinicoccus</taxon>
    </lineage>
</organism>
<dbReference type="Pfam" id="PF00893">
    <property type="entry name" value="Multi_Drug_Res"/>
    <property type="match status" value="1"/>
</dbReference>
<dbReference type="Proteomes" id="UP000034287">
    <property type="component" value="Unassembled WGS sequence"/>
</dbReference>